<comment type="caution">
    <text evidence="1">The sequence shown here is derived from an EMBL/GenBank/DDBJ whole genome shotgun (WGS) entry which is preliminary data.</text>
</comment>
<accession>A0A0F9RFM8</accession>
<name>A0A0F9RFM8_9ZZZZ</name>
<reference evidence="1" key="1">
    <citation type="journal article" date="2015" name="Nature">
        <title>Complex archaea that bridge the gap between prokaryotes and eukaryotes.</title>
        <authorList>
            <person name="Spang A."/>
            <person name="Saw J.H."/>
            <person name="Jorgensen S.L."/>
            <person name="Zaremba-Niedzwiedzka K."/>
            <person name="Martijn J."/>
            <person name="Lind A.E."/>
            <person name="van Eijk R."/>
            <person name="Schleper C."/>
            <person name="Guy L."/>
            <person name="Ettema T.J."/>
        </authorList>
    </citation>
    <scope>NUCLEOTIDE SEQUENCE</scope>
</reference>
<dbReference type="EMBL" id="LAZR01002932">
    <property type="protein sequence ID" value="KKN23866.1"/>
    <property type="molecule type" value="Genomic_DNA"/>
</dbReference>
<proteinExistence type="predicted"/>
<gene>
    <name evidence="1" type="ORF">LCGC14_0900710</name>
</gene>
<dbReference type="AlphaFoldDB" id="A0A0F9RFM8"/>
<sequence>MTGNNNFEKEILRLIYSKFDTIKSFTLPFNELKQDSFFLNESILEINFELKKLTDKGFLNVLESKPETFWVFV</sequence>
<protein>
    <submittedName>
        <fullName evidence="1">Uncharacterized protein</fullName>
    </submittedName>
</protein>
<organism evidence="1">
    <name type="scientific">marine sediment metagenome</name>
    <dbReference type="NCBI Taxonomy" id="412755"/>
    <lineage>
        <taxon>unclassified sequences</taxon>
        <taxon>metagenomes</taxon>
        <taxon>ecological metagenomes</taxon>
    </lineage>
</organism>
<evidence type="ECO:0000313" key="1">
    <source>
        <dbReference type="EMBL" id="KKN23866.1"/>
    </source>
</evidence>